<proteinExistence type="predicted"/>
<dbReference type="InterPro" id="IPR047729">
    <property type="entry name" value="Sce7726-like"/>
</dbReference>
<dbReference type="AlphaFoldDB" id="A0A7Y0DW29"/>
<evidence type="ECO:0000313" key="2">
    <source>
        <dbReference type="Proteomes" id="UP000570493"/>
    </source>
</evidence>
<gene>
    <name evidence="1" type="ORF">HHO47_18080</name>
</gene>
<sequence>MKNIALSKYDFQLMSKVFNQNILLELAKFGESRSLEKIVSDLDTNLISLDYTNLTAFFDRTFHLLRKNYPNEYIYKNAIAEKIVRGRHKLSNAVYVTEFRVNNTIADVAIFNGTSTAYEIKTEFDTFQRLEAQLHMYKKAFDKVYLVVPSSDIKKAMAAIGGTTGLYELTDKYSLKMRKEATTNSDTFCPETMLNCLRVPEYMKVVSNHFNYQANISPSKRKQECIEMFSTLDKNILHEEFLKQIRSREYTEIEKSVFKGLPKSLTSLLLANRLNKKLLLNLQSCIVG</sequence>
<keyword evidence="2" id="KW-1185">Reference proteome</keyword>
<reference evidence="1" key="1">
    <citation type="submission" date="2020-04" db="EMBL/GenBank/DDBJ databases">
        <title>Genome Sequencing for Pseudoaltermonas arctica.</title>
        <authorList>
            <person name="Elkins N.S."/>
        </authorList>
    </citation>
    <scope>NUCLEOTIDE SEQUENCE [LARGE SCALE GENOMIC DNA]</scope>
    <source>
        <strain evidence="1">NEC-BIFX-2020_0012</strain>
    </source>
</reference>
<comment type="caution">
    <text evidence="1">The sequence shown here is derived from an EMBL/GenBank/DDBJ whole genome shotgun (WGS) entry which is preliminary data.</text>
</comment>
<dbReference type="NCBIfam" id="NF033832">
    <property type="entry name" value="sce7726_fam"/>
    <property type="match status" value="1"/>
</dbReference>
<name>A0A7Y0DW29_9GAMM</name>
<dbReference type="EMBL" id="JABBMT010000049">
    <property type="protein sequence ID" value="NMM42660.1"/>
    <property type="molecule type" value="Genomic_DNA"/>
</dbReference>
<protein>
    <submittedName>
        <fullName evidence="1">Sce7726 family protein</fullName>
    </submittedName>
</protein>
<dbReference type="RefSeq" id="WP_169021558.1">
    <property type="nucleotide sequence ID" value="NZ_JABBMT010000049.1"/>
</dbReference>
<organism evidence="1 2">
    <name type="scientific">Pseudoalteromonas arctica</name>
    <dbReference type="NCBI Taxonomy" id="394751"/>
    <lineage>
        <taxon>Bacteria</taxon>
        <taxon>Pseudomonadati</taxon>
        <taxon>Pseudomonadota</taxon>
        <taxon>Gammaproteobacteria</taxon>
        <taxon>Alteromonadales</taxon>
        <taxon>Pseudoalteromonadaceae</taxon>
        <taxon>Pseudoalteromonas</taxon>
    </lineage>
</organism>
<dbReference type="Proteomes" id="UP000570493">
    <property type="component" value="Unassembled WGS sequence"/>
</dbReference>
<accession>A0A7Y0DW29</accession>
<evidence type="ECO:0000313" key="1">
    <source>
        <dbReference type="EMBL" id="NMM42660.1"/>
    </source>
</evidence>